<evidence type="ECO:0000313" key="1">
    <source>
        <dbReference type="EMBL" id="OGZ44352.1"/>
    </source>
</evidence>
<gene>
    <name evidence="1" type="ORF">A2719_04800</name>
</gene>
<comment type="caution">
    <text evidence="1">The sequence shown here is derived from an EMBL/GenBank/DDBJ whole genome shotgun (WGS) entry which is preliminary data.</text>
</comment>
<reference evidence="1 2" key="1">
    <citation type="journal article" date="2016" name="Nat. Commun.">
        <title>Thousands of microbial genomes shed light on interconnected biogeochemical processes in an aquifer system.</title>
        <authorList>
            <person name="Anantharaman K."/>
            <person name="Brown C.T."/>
            <person name="Hug L.A."/>
            <person name="Sharon I."/>
            <person name="Castelle C.J."/>
            <person name="Probst A.J."/>
            <person name="Thomas B.C."/>
            <person name="Singh A."/>
            <person name="Wilkins M.J."/>
            <person name="Karaoz U."/>
            <person name="Brodie E.L."/>
            <person name="Williams K.H."/>
            <person name="Hubbard S.S."/>
            <person name="Banfield J.F."/>
        </authorList>
    </citation>
    <scope>NUCLEOTIDE SEQUENCE [LARGE SCALE GENOMIC DNA]</scope>
</reference>
<sequence length="194" mass="22815">MKKQKNTLWGVTILSFCILISLSFHLQNEKELRQVETETEKLLQKDLEDYIPLSYIETNEKFGFYYVWFYYERAVYPTQGFSVEVTKEQLQSLSMLRQIVTETTIPLSLTDNLKTIFESKIIERVTIEATSGICAARAFVKRDGKLTEVICLEPLSMINLFIILVYRRDPMPDFYAKASLFEDIKREQLFYISE</sequence>
<dbReference type="AlphaFoldDB" id="A0A1G2G2Z6"/>
<accession>A0A1G2G2Z6</accession>
<protein>
    <submittedName>
        <fullName evidence="1">Uncharacterized protein</fullName>
    </submittedName>
</protein>
<organism evidence="1 2">
    <name type="scientific">Candidatus Ryanbacteria bacterium RIFCSPHIGHO2_01_FULL_45_22</name>
    <dbReference type="NCBI Taxonomy" id="1802114"/>
    <lineage>
        <taxon>Bacteria</taxon>
        <taxon>Candidatus Ryaniibacteriota</taxon>
    </lineage>
</organism>
<dbReference type="Proteomes" id="UP000177480">
    <property type="component" value="Unassembled WGS sequence"/>
</dbReference>
<evidence type="ECO:0000313" key="2">
    <source>
        <dbReference type="Proteomes" id="UP000177480"/>
    </source>
</evidence>
<dbReference type="EMBL" id="MHNK01000004">
    <property type="protein sequence ID" value="OGZ44352.1"/>
    <property type="molecule type" value="Genomic_DNA"/>
</dbReference>
<proteinExistence type="predicted"/>
<name>A0A1G2G2Z6_9BACT</name>